<organism evidence="2 3">
    <name type="scientific">Daphnia galeata</name>
    <dbReference type="NCBI Taxonomy" id="27404"/>
    <lineage>
        <taxon>Eukaryota</taxon>
        <taxon>Metazoa</taxon>
        <taxon>Ecdysozoa</taxon>
        <taxon>Arthropoda</taxon>
        <taxon>Crustacea</taxon>
        <taxon>Branchiopoda</taxon>
        <taxon>Diplostraca</taxon>
        <taxon>Cladocera</taxon>
        <taxon>Anomopoda</taxon>
        <taxon>Daphniidae</taxon>
        <taxon>Daphnia</taxon>
    </lineage>
</organism>
<feature type="region of interest" description="Disordered" evidence="1">
    <location>
        <begin position="102"/>
        <end position="192"/>
    </location>
</feature>
<feature type="compositionally biased region" description="Pro residues" evidence="1">
    <location>
        <begin position="174"/>
        <end position="183"/>
    </location>
</feature>
<comment type="caution">
    <text evidence="2">The sequence shown here is derived from an EMBL/GenBank/DDBJ whole genome shotgun (WGS) entry which is preliminary data.</text>
</comment>
<dbReference type="EMBL" id="CAKKLH010000124">
    <property type="protein sequence ID" value="CAH0104146.1"/>
    <property type="molecule type" value="Genomic_DNA"/>
</dbReference>
<evidence type="ECO:0000256" key="1">
    <source>
        <dbReference type="SAM" id="MobiDB-lite"/>
    </source>
</evidence>
<dbReference type="Proteomes" id="UP000789390">
    <property type="component" value="Unassembled WGS sequence"/>
</dbReference>
<keyword evidence="3" id="KW-1185">Reference proteome</keyword>
<proteinExistence type="predicted"/>
<feature type="compositionally biased region" description="Polar residues" evidence="1">
    <location>
        <begin position="114"/>
        <end position="131"/>
    </location>
</feature>
<protein>
    <submittedName>
        <fullName evidence="2">Uncharacterized protein</fullName>
    </submittedName>
</protein>
<sequence>MIVSSSSLSNIRRQTEGCRRQVDEFRCLEQKWQRQVDTIGEAVAALSGQVPSGCELHLINESVSQSVSLDELNTPSLVTTGNNNTSVGKRRGQSLVDILKRPFSRKSMTPPASPGSQLKSNQDAQDESATTKVEEATGVQQENVTTPDTEENTAVSLTTLPTPVIENGQNPDVFPLPLPPTPNVSPSAVSEA</sequence>
<feature type="compositionally biased region" description="Polar residues" evidence="1">
    <location>
        <begin position="138"/>
        <end position="161"/>
    </location>
</feature>
<evidence type="ECO:0000313" key="2">
    <source>
        <dbReference type="EMBL" id="CAH0104146.1"/>
    </source>
</evidence>
<reference evidence="2" key="1">
    <citation type="submission" date="2021-11" db="EMBL/GenBank/DDBJ databases">
        <authorList>
            <person name="Schell T."/>
        </authorList>
    </citation>
    <scope>NUCLEOTIDE SEQUENCE</scope>
    <source>
        <strain evidence="2">M5</strain>
    </source>
</reference>
<name>A0A8J2RKE6_9CRUS</name>
<dbReference type="OrthoDB" id="546826at2759"/>
<gene>
    <name evidence="2" type="ORF">DGAL_LOCUS6860</name>
</gene>
<dbReference type="AlphaFoldDB" id="A0A8J2RKE6"/>
<evidence type="ECO:0000313" key="3">
    <source>
        <dbReference type="Proteomes" id="UP000789390"/>
    </source>
</evidence>
<accession>A0A8J2RKE6</accession>